<keyword evidence="2" id="KW-0677">Repeat</keyword>
<dbReference type="FunFam" id="1.25.40.10:FF:000651">
    <property type="entry name" value="Pentatricopeptide repeat-containing protein mitochondrial"/>
    <property type="match status" value="1"/>
</dbReference>
<dbReference type="NCBIfam" id="TIGR00756">
    <property type="entry name" value="PPR"/>
    <property type="match status" value="4"/>
</dbReference>
<dbReference type="EMBL" id="JADGMS010000005">
    <property type="protein sequence ID" value="KAF9682873.1"/>
    <property type="molecule type" value="Genomic_DNA"/>
</dbReference>
<dbReference type="GO" id="GO:0003729">
    <property type="term" value="F:mRNA binding"/>
    <property type="evidence" value="ECO:0007669"/>
    <property type="project" value="UniProtKB-ARBA"/>
</dbReference>
<evidence type="ECO:0000313" key="4">
    <source>
        <dbReference type="EMBL" id="KAF9682873.1"/>
    </source>
</evidence>
<accession>A0A835K8U0</accession>
<feature type="repeat" description="PPR" evidence="3">
    <location>
        <begin position="350"/>
        <end position="384"/>
    </location>
</feature>
<sequence>MLVRNVRGTLAAASRQFSAAAVTEKGIVSGGEGKKSGGGGDTLGRRLFSLVYGKRSAVITIRKWKEEGHTVRKYELNRIVRELRKLKRYKHALEVCEWMTKQSDMKLLPGDYAVHLDLIAKIRGLNSAEKFFEDVPDKMRDYQTCSALLHVYVQNKLISKAEALMEKMSECGFLKNALPYNHMLSVYVANGQLEKVAEIIQELKKKTSPDVVTYNMWLTACASQNDVETAEKVFMELKKSKLDPDWVTYSTLTNLYIKKECLEKAAYTLKEVEKRASKKNRVTYSSLLSLHANMTDKDGLHRTWSKMKSIFNKMNDAEYNCMISSLVKLGEFGRAENLYNEWESVSATRDSRVSNIVLASYINRNQMEDAEKFCQRMVQKGIIPCYTTWELLTYGHLKTERMEKVLEYFKKALCSVRKWTPDESLIGDIFKNLEERGDIGGAEQLLVILRDAGHVSTMIYNSLLRTYAKAGKMPVIIEERMQKDNVELDDDTHKLIQTTSTMCVSEVSSLPS</sequence>
<name>A0A835K8U0_9ROSI</name>
<dbReference type="PANTHER" id="PTHR45717:SF45">
    <property type="entry name" value="OS12G0527900 PROTEIN"/>
    <property type="match status" value="1"/>
</dbReference>
<dbReference type="SUPFAM" id="SSF48452">
    <property type="entry name" value="TPR-like"/>
    <property type="match status" value="1"/>
</dbReference>
<dbReference type="Pfam" id="PF01535">
    <property type="entry name" value="PPR"/>
    <property type="match status" value="4"/>
</dbReference>
<keyword evidence="5" id="KW-1185">Reference proteome</keyword>
<dbReference type="FunFam" id="1.25.40.10:FF:000253">
    <property type="entry name" value="Pentatricopeptide repeat-containing protein"/>
    <property type="match status" value="1"/>
</dbReference>
<reference evidence="4 5" key="1">
    <citation type="submission" date="2020-10" db="EMBL/GenBank/DDBJ databases">
        <title>Plant Genome Project.</title>
        <authorList>
            <person name="Zhang R.-G."/>
        </authorList>
    </citation>
    <scope>NUCLEOTIDE SEQUENCE [LARGE SCALE GENOMIC DNA]</scope>
    <source>
        <strain evidence="4">FAFU-HL-1</strain>
        <tissue evidence="4">Leaf</tissue>
    </source>
</reference>
<dbReference type="OrthoDB" id="1908178at2759"/>
<feature type="repeat" description="PPR" evidence="3">
    <location>
        <begin position="210"/>
        <end position="244"/>
    </location>
</feature>
<dbReference type="AlphaFoldDB" id="A0A835K8U0"/>
<evidence type="ECO:0000256" key="2">
    <source>
        <dbReference type="ARBA" id="ARBA00022737"/>
    </source>
</evidence>
<evidence type="ECO:0000256" key="3">
    <source>
        <dbReference type="PROSITE-ProRule" id="PRU00708"/>
    </source>
</evidence>
<comment type="similarity">
    <text evidence="1">Belongs to the PPR family. P subfamily.</text>
</comment>
<evidence type="ECO:0000313" key="5">
    <source>
        <dbReference type="Proteomes" id="UP000657918"/>
    </source>
</evidence>
<feature type="repeat" description="PPR" evidence="3">
    <location>
        <begin position="141"/>
        <end position="175"/>
    </location>
</feature>
<dbReference type="InterPro" id="IPR002885">
    <property type="entry name" value="PPR_rpt"/>
</dbReference>
<comment type="caution">
    <text evidence="4">The sequence shown here is derived from an EMBL/GenBank/DDBJ whole genome shotgun (WGS) entry which is preliminary data.</text>
</comment>
<dbReference type="InterPro" id="IPR011990">
    <property type="entry name" value="TPR-like_helical_dom_sf"/>
</dbReference>
<dbReference type="Gene3D" id="1.25.40.10">
    <property type="entry name" value="Tetratricopeptide repeat domain"/>
    <property type="match status" value="3"/>
</dbReference>
<dbReference type="Pfam" id="PF13041">
    <property type="entry name" value="PPR_2"/>
    <property type="match status" value="1"/>
</dbReference>
<evidence type="ECO:0000256" key="1">
    <source>
        <dbReference type="ARBA" id="ARBA00007626"/>
    </source>
</evidence>
<proteinExistence type="inferred from homology"/>
<protein>
    <recommendedName>
        <fullName evidence="6">Pentatricopeptide repeat-containing protein</fullName>
    </recommendedName>
</protein>
<organism evidence="4 5">
    <name type="scientific">Salix dunnii</name>
    <dbReference type="NCBI Taxonomy" id="1413687"/>
    <lineage>
        <taxon>Eukaryota</taxon>
        <taxon>Viridiplantae</taxon>
        <taxon>Streptophyta</taxon>
        <taxon>Embryophyta</taxon>
        <taxon>Tracheophyta</taxon>
        <taxon>Spermatophyta</taxon>
        <taxon>Magnoliopsida</taxon>
        <taxon>eudicotyledons</taxon>
        <taxon>Gunneridae</taxon>
        <taxon>Pentapetalae</taxon>
        <taxon>rosids</taxon>
        <taxon>fabids</taxon>
        <taxon>Malpighiales</taxon>
        <taxon>Salicaceae</taxon>
        <taxon>Saliceae</taxon>
        <taxon>Salix</taxon>
    </lineage>
</organism>
<dbReference type="PANTHER" id="PTHR45717">
    <property type="entry name" value="OS12G0527900 PROTEIN"/>
    <property type="match status" value="1"/>
</dbReference>
<evidence type="ECO:0008006" key="6">
    <source>
        <dbReference type="Google" id="ProtNLM"/>
    </source>
</evidence>
<gene>
    <name evidence="4" type="ORF">SADUNF_Sadunf05G0153300</name>
</gene>
<dbReference type="PROSITE" id="PS51375">
    <property type="entry name" value="PPR"/>
    <property type="match status" value="3"/>
</dbReference>
<dbReference type="GO" id="GO:0005739">
    <property type="term" value="C:mitochondrion"/>
    <property type="evidence" value="ECO:0007669"/>
    <property type="project" value="TreeGrafter"/>
</dbReference>
<dbReference type="Proteomes" id="UP000657918">
    <property type="component" value="Unassembled WGS sequence"/>
</dbReference>